<dbReference type="InterPro" id="IPR018825">
    <property type="entry name" value="DUF2427"/>
</dbReference>
<dbReference type="VEuPathDB" id="FungiDB:I7I52_04646"/>
<feature type="region of interest" description="Disordered" evidence="1">
    <location>
        <begin position="430"/>
        <end position="450"/>
    </location>
</feature>
<comment type="caution">
    <text evidence="6">The sequence shown here is derived from an EMBL/GenBank/DDBJ whole genome shotgun (WGS) entry which is preliminary data.</text>
</comment>
<dbReference type="AlphaFoldDB" id="A0A8H8CYH5"/>
<name>A0A8H8CYH5_AJECA</name>
<reference evidence="6 7" key="1">
    <citation type="submission" date="2021-01" db="EMBL/GenBank/DDBJ databases">
        <title>Chromosome-level genome assembly of a human fungal pathogen reveals clustering of transcriptionally co-regulated genes.</title>
        <authorList>
            <person name="Voorhies M."/>
            <person name="Cohen S."/>
            <person name="Shea T.P."/>
            <person name="Petrus S."/>
            <person name="Munoz J.F."/>
            <person name="Poplawski S."/>
            <person name="Goldman W.E."/>
            <person name="Michael T."/>
            <person name="Cuomo C.A."/>
            <person name="Sil A."/>
            <person name="Beyhan S."/>
        </authorList>
    </citation>
    <scope>NUCLEOTIDE SEQUENCE [LARGE SCALE GENOMIC DNA]</scope>
    <source>
        <strain evidence="6 7">G184AR</strain>
    </source>
</reference>
<gene>
    <name evidence="6" type="primary">YTP1</name>
    <name evidence="6" type="ORF">I7I52_04646</name>
</gene>
<organism evidence="6 7">
    <name type="scientific">Ajellomyces capsulatus</name>
    <name type="common">Darling's disease fungus</name>
    <name type="synonym">Histoplasma capsulatum</name>
    <dbReference type="NCBI Taxonomy" id="5037"/>
    <lineage>
        <taxon>Eukaryota</taxon>
        <taxon>Fungi</taxon>
        <taxon>Dikarya</taxon>
        <taxon>Ascomycota</taxon>
        <taxon>Pezizomycotina</taxon>
        <taxon>Eurotiomycetes</taxon>
        <taxon>Eurotiomycetidae</taxon>
        <taxon>Onygenales</taxon>
        <taxon>Ajellomycetaceae</taxon>
        <taxon>Histoplasma</taxon>
    </lineage>
</organism>
<dbReference type="OrthoDB" id="4137487at2759"/>
<proteinExistence type="predicted"/>
<dbReference type="Gene3D" id="1.20.120.1770">
    <property type="match status" value="1"/>
</dbReference>
<accession>A0A8H8CYH5</accession>
<dbReference type="PANTHER" id="PTHR31685:SF2">
    <property type="entry name" value="PROTEIN YTP1"/>
    <property type="match status" value="1"/>
</dbReference>
<evidence type="ECO:0000313" key="6">
    <source>
        <dbReference type="EMBL" id="KAG5293358.1"/>
    </source>
</evidence>
<feature type="region of interest" description="Disordered" evidence="1">
    <location>
        <begin position="467"/>
        <end position="491"/>
    </location>
</feature>
<protein>
    <submittedName>
        <fullName evidence="6">Integral membrane protein</fullName>
    </submittedName>
</protein>
<keyword evidence="2" id="KW-0472">Membrane</keyword>
<dbReference type="EMBL" id="JAEVHI010000004">
    <property type="protein sequence ID" value="KAG5293358.1"/>
    <property type="molecule type" value="Genomic_DNA"/>
</dbReference>
<feature type="chain" id="PRO_5034954940" evidence="3">
    <location>
        <begin position="22"/>
        <end position="491"/>
    </location>
</feature>
<feature type="signal peptide" evidence="3">
    <location>
        <begin position="1"/>
        <end position="21"/>
    </location>
</feature>
<feature type="transmembrane region" description="Helical" evidence="2">
    <location>
        <begin position="179"/>
        <end position="202"/>
    </location>
</feature>
<feature type="transmembrane region" description="Helical" evidence="2">
    <location>
        <begin position="71"/>
        <end position="90"/>
    </location>
</feature>
<sequence length="491" mass="54222">MSRLSVSAPVLLWCFARHALAHGDHSQLSDGQAISGDPIDSILWVHIILMTVAFGLIFPAGMVLGITRSRWHVPVQIVGSVIAFVAYFMGHLHKGRQFSENIHASFANSLMLMLVVQIVLGIYLKLHLSQGIHGRIRPYIVGSHGVVGKVMPVVSWVQMIFGGITALGFCRADHLGQCLAHFIMGSAFIAYGILLTILLLVGQYWLRRTGRSQEFFDSLAIAIWGCINTFTEHRWGQPWAHNDVEHTSMGIIWWSAGLVGIWLSRKRNGQPKRNLIPAVVILLTGYAMSSHPQHLPISTMVHAFFGYTLMGAGAARIVEISFVLKDRSTLSPDGTDPNSFQYITPFLLYASGFLFMGATEEQLALISKAGISHVAYVLILYSIAFVLFLFVNILIHVYAVHAWPETAKYNGGKPSSYSRRLSDRRSTSLHNGSIHMGMNGHIRRQGQTQHVHDAEEFELEGLIGAADKEQGDDSPINTPIATAAKDPERAL</sequence>
<dbReference type="InterPro" id="IPR018827">
    <property type="entry name" value="YTP1_C"/>
</dbReference>
<keyword evidence="2" id="KW-1133">Transmembrane helix</keyword>
<feature type="domain" description="Protein YTP1-like C-terminal" evidence="5">
    <location>
        <begin position="155"/>
        <end position="398"/>
    </location>
</feature>
<feature type="domain" description="DUF2427" evidence="4">
    <location>
        <begin position="29"/>
        <end position="127"/>
    </location>
</feature>
<feature type="transmembrane region" description="Helical" evidence="2">
    <location>
        <begin position="146"/>
        <end position="167"/>
    </location>
</feature>
<feature type="transmembrane region" description="Helical" evidence="2">
    <location>
        <begin position="102"/>
        <end position="126"/>
    </location>
</feature>
<keyword evidence="3" id="KW-0732">Signal</keyword>
<evidence type="ECO:0000259" key="4">
    <source>
        <dbReference type="Pfam" id="PF10348"/>
    </source>
</evidence>
<dbReference type="Proteomes" id="UP000670092">
    <property type="component" value="Unassembled WGS sequence"/>
</dbReference>
<evidence type="ECO:0000313" key="7">
    <source>
        <dbReference type="Proteomes" id="UP000670092"/>
    </source>
</evidence>
<feature type="transmembrane region" description="Helical" evidence="2">
    <location>
        <begin position="42"/>
        <end position="64"/>
    </location>
</feature>
<evidence type="ECO:0000256" key="2">
    <source>
        <dbReference type="SAM" id="Phobius"/>
    </source>
</evidence>
<feature type="transmembrane region" description="Helical" evidence="2">
    <location>
        <begin position="339"/>
        <end position="358"/>
    </location>
</feature>
<dbReference type="Pfam" id="PF10348">
    <property type="entry name" value="DUF2427"/>
    <property type="match status" value="1"/>
</dbReference>
<evidence type="ECO:0000256" key="3">
    <source>
        <dbReference type="SAM" id="SignalP"/>
    </source>
</evidence>
<feature type="transmembrane region" description="Helical" evidence="2">
    <location>
        <begin position="378"/>
        <end position="400"/>
    </location>
</feature>
<feature type="transmembrane region" description="Helical" evidence="2">
    <location>
        <begin position="275"/>
        <end position="291"/>
    </location>
</feature>
<dbReference type="CDD" id="cd08760">
    <property type="entry name" value="Cyt_b561_FRRS1_like"/>
    <property type="match status" value="1"/>
</dbReference>
<feature type="transmembrane region" description="Helical" evidence="2">
    <location>
        <begin position="297"/>
        <end position="318"/>
    </location>
</feature>
<evidence type="ECO:0000256" key="1">
    <source>
        <dbReference type="SAM" id="MobiDB-lite"/>
    </source>
</evidence>
<keyword evidence="2" id="KW-0812">Transmembrane</keyword>
<evidence type="ECO:0000259" key="5">
    <source>
        <dbReference type="Pfam" id="PF10355"/>
    </source>
</evidence>
<dbReference type="PANTHER" id="PTHR31685">
    <property type="entry name" value="INTEGRAL MEMBRANE PROTEIN (AFU_ORTHOLOGUE AFUA_6G12730)-RELATED"/>
    <property type="match status" value="1"/>
</dbReference>
<dbReference type="Pfam" id="PF10355">
    <property type="entry name" value="Ytp1"/>
    <property type="match status" value="1"/>
</dbReference>